<dbReference type="EC" id="3.1.3.12" evidence="4"/>
<keyword evidence="4" id="KW-0460">Magnesium</keyword>
<dbReference type="InterPro" id="IPR003337">
    <property type="entry name" value="Trehalose_PPase"/>
</dbReference>
<protein>
    <recommendedName>
        <fullName evidence="4">Trehalose 6-phosphate phosphatase</fullName>
        <ecNumber evidence="4">3.1.3.12</ecNumber>
    </recommendedName>
</protein>
<dbReference type="SUPFAM" id="SSF56784">
    <property type="entry name" value="HAD-like"/>
    <property type="match status" value="1"/>
</dbReference>
<accession>A0AB39KXZ1</accession>
<dbReference type="NCBIfam" id="TIGR00685">
    <property type="entry name" value="T6PP"/>
    <property type="match status" value="1"/>
</dbReference>
<organism evidence="5">
    <name type="scientific">Caulobacter sp. 73W</name>
    <dbReference type="NCBI Taxonomy" id="3161137"/>
    <lineage>
        <taxon>Bacteria</taxon>
        <taxon>Pseudomonadati</taxon>
        <taxon>Pseudomonadota</taxon>
        <taxon>Alphaproteobacteria</taxon>
        <taxon>Caulobacterales</taxon>
        <taxon>Caulobacteraceae</taxon>
        <taxon>Caulobacter</taxon>
    </lineage>
</organism>
<evidence type="ECO:0000256" key="2">
    <source>
        <dbReference type="ARBA" id="ARBA00008770"/>
    </source>
</evidence>
<dbReference type="GO" id="GO:0004805">
    <property type="term" value="F:trehalose-phosphatase activity"/>
    <property type="evidence" value="ECO:0007669"/>
    <property type="project" value="UniProtKB-EC"/>
</dbReference>
<comment type="similarity">
    <text evidence="2 4">Belongs to the trehalose phosphatase family.</text>
</comment>
<dbReference type="InterPro" id="IPR044651">
    <property type="entry name" value="OTSB-like"/>
</dbReference>
<dbReference type="Gene3D" id="3.30.70.1020">
    <property type="entry name" value="Trehalose-6-phosphate phosphatase related protein, domain 2"/>
    <property type="match status" value="1"/>
</dbReference>
<comment type="catalytic activity">
    <reaction evidence="4">
        <text>alpha,alpha-trehalose 6-phosphate + H2O = alpha,alpha-trehalose + phosphate</text>
        <dbReference type="Rhea" id="RHEA:23420"/>
        <dbReference type="ChEBI" id="CHEBI:15377"/>
        <dbReference type="ChEBI" id="CHEBI:16551"/>
        <dbReference type="ChEBI" id="CHEBI:43474"/>
        <dbReference type="ChEBI" id="CHEBI:58429"/>
        <dbReference type="EC" id="3.1.3.12"/>
    </reaction>
</comment>
<sequence length="246" mass="26294">MHPAPLELSRTALFLDLDGTLAHFEPKPTDVGPNLYRNDLLRRLCGRLDGRLAVVSGRAMADLDRILEDCTPCLAGTHGLEFRHGGETRMAEAHPSLADAIEAFDAFAQTQKGLLVEPKALGVALHYRLAPETREACLDLAERVGAAYGLKVQDGHLVVELRTPGATKGDAVAAFMARSPFLGATPVFVGDDLTDEDGFREAVDQGGFGILVGESRPTRASFGLSGPDAVLRWLEDSLLDHQGAAA</sequence>
<gene>
    <name evidence="5" type="primary">otsB</name>
    <name evidence="5" type="ORF">ABOZ73_17510</name>
</gene>
<reference evidence="5" key="1">
    <citation type="submission" date="2024-06" db="EMBL/GenBank/DDBJ databases">
        <title>Caulobacter inopinatus, sp. nov.</title>
        <authorList>
            <person name="Donachie S.P."/>
        </authorList>
    </citation>
    <scope>NUCLEOTIDE SEQUENCE</scope>
    <source>
        <strain evidence="5">73W</strain>
    </source>
</reference>
<keyword evidence="3 4" id="KW-0378">Hydrolase</keyword>
<proteinExistence type="inferred from homology"/>
<dbReference type="Gene3D" id="3.40.50.1000">
    <property type="entry name" value="HAD superfamily/HAD-like"/>
    <property type="match status" value="1"/>
</dbReference>
<evidence type="ECO:0000256" key="4">
    <source>
        <dbReference type="RuleBase" id="RU361117"/>
    </source>
</evidence>
<dbReference type="EMBL" id="CP158375">
    <property type="protein sequence ID" value="XDO98701.1"/>
    <property type="molecule type" value="Genomic_DNA"/>
</dbReference>
<name>A0AB39KXZ1_9CAUL</name>
<comment type="function">
    <text evidence="4">Removes the phosphate from trehalose 6-phosphate to produce free trehalose.</text>
</comment>
<dbReference type="InterPro" id="IPR006379">
    <property type="entry name" value="HAD-SF_hydro_IIB"/>
</dbReference>
<dbReference type="GO" id="GO:0005992">
    <property type="term" value="P:trehalose biosynthetic process"/>
    <property type="evidence" value="ECO:0007669"/>
    <property type="project" value="InterPro"/>
</dbReference>
<evidence type="ECO:0000256" key="1">
    <source>
        <dbReference type="ARBA" id="ARBA00005199"/>
    </source>
</evidence>
<comment type="cofactor">
    <cofactor evidence="4">
        <name>Mg(2+)</name>
        <dbReference type="ChEBI" id="CHEBI:18420"/>
    </cofactor>
</comment>
<dbReference type="InterPro" id="IPR023214">
    <property type="entry name" value="HAD_sf"/>
</dbReference>
<dbReference type="NCBIfam" id="TIGR01484">
    <property type="entry name" value="HAD-SF-IIB"/>
    <property type="match status" value="1"/>
</dbReference>
<dbReference type="GO" id="GO:0046872">
    <property type="term" value="F:metal ion binding"/>
    <property type="evidence" value="ECO:0007669"/>
    <property type="project" value="UniProtKB-KW"/>
</dbReference>
<keyword evidence="4" id="KW-0479">Metal-binding</keyword>
<comment type="pathway">
    <text evidence="1 4">Glycan biosynthesis; trehalose biosynthesis.</text>
</comment>
<dbReference type="AlphaFoldDB" id="A0AB39KXZ1"/>
<dbReference type="PANTHER" id="PTHR43768">
    <property type="entry name" value="TREHALOSE 6-PHOSPHATE PHOSPHATASE"/>
    <property type="match status" value="1"/>
</dbReference>
<dbReference type="InterPro" id="IPR036412">
    <property type="entry name" value="HAD-like_sf"/>
</dbReference>
<dbReference type="Pfam" id="PF02358">
    <property type="entry name" value="Trehalose_PPase"/>
    <property type="match status" value="1"/>
</dbReference>
<dbReference type="PANTHER" id="PTHR43768:SF3">
    <property type="entry name" value="TREHALOSE 6-PHOSPHATE PHOSPHATASE"/>
    <property type="match status" value="1"/>
</dbReference>
<evidence type="ECO:0000313" key="5">
    <source>
        <dbReference type="EMBL" id="XDO98701.1"/>
    </source>
</evidence>
<dbReference type="RefSeq" id="WP_369062572.1">
    <property type="nucleotide sequence ID" value="NZ_CP158375.1"/>
</dbReference>
<evidence type="ECO:0000256" key="3">
    <source>
        <dbReference type="ARBA" id="ARBA00022801"/>
    </source>
</evidence>